<dbReference type="OrthoDB" id="9795903at2"/>
<dbReference type="InterPro" id="IPR014914">
    <property type="entry name" value="RES_dom"/>
</dbReference>
<dbReference type="RefSeq" id="WP_051056231.1">
    <property type="nucleotide sequence ID" value="NZ_CP035467.1"/>
</dbReference>
<reference evidence="3" key="1">
    <citation type="journal article" date="2019" name="J. Bacteriol.">
        <title>A Mutagenic Screen Identifies a TonB-Dependent Receptor Required for the Lanthanide Metal Switch in the Type I Methanotroph 'Methylotuvimicrobium buryatense' 5GB1C.</title>
        <authorList>
            <person name="Groom J.D."/>
            <person name="Ford S.M."/>
            <person name="Pesesky M.W."/>
            <person name="Lidstrom M.E."/>
        </authorList>
    </citation>
    <scope>NUCLEOTIDE SEQUENCE [LARGE SCALE GENOMIC DNA]</scope>
    <source>
        <strain evidence="3">5GB1C</strain>
    </source>
</reference>
<feature type="domain" description="RES" evidence="1">
    <location>
        <begin position="92"/>
        <end position="221"/>
    </location>
</feature>
<evidence type="ECO:0000313" key="3">
    <source>
        <dbReference type="Proteomes" id="UP000305881"/>
    </source>
</evidence>
<evidence type="ECO:0000259" key="1">
    <source>
        <dbReference type="SMART" id="SM00953"/>
    </source>
</evidence>
<evidence type="ECO:0000313" key="2">
    <source>
        <dbReference type="EMBL" id="QCW82957.1"/>
    </source>
</evidence>
<dbReference type="AlphaFoldDB" id="A0A4P9UNX6"/>
<dbReference type="Pfam" id="PF08808">
    <property type="entry name" value="RES"/>
    <property type="match status" value="1"/>
</dbReference>
<accession>A0A4P9UNX6</accession>
<dbReference type="SMART" id="SM00953">
    <property type="entry name" value="RES"/>
    <property type="match status" value="1"/>
</dbReference>
<proteinExistence type="predicted"/>
<dbReference type="KEGG" id="mbur:EQU24_12430"/>
<keyword evidence="3" id="KW-1185">Reference proteome</keyword>
<name>A0A4P9UNX6_METBY</name>
<gene>
    <name evidence="2" type="ORF">EQU24_12430</name>
</gene>
<organism evidence="2 3">
    <name type="scientific">Methylotuvimicrobium buryatense</name>
    <name type="common">Methylomicrobium buryatense</name>
    <dbReference type="NCBI Taxonomy" id="95641"/>
    <lineage>
        <taxon>Bacteria</taxon>
        <taxon>Pseudomonadati</taxon>
        <taxon>Pseudomonadota</taxon>
        <taxon>Gammaproteobacteria</taxon>
        <taxon>Methylococcales</taxon>
        <taxon>Methylococcaceae</taxon>
        <taxon>Methylotuvimicrobium</taxon>
    </lineage>
</organism>
<protein>
    <submittedName>
        <fullName evidence="2">RES domain-containing protein</fullName>
    </submittedName>
</protein>
<dbReference type="STRING" id="675511.GCA_000341735_00551"/>
<sequence length="251" mass="28668">MSSANTWIANVVGRSELLQTSLISWKSCWRLVPSRFSPVGLFDRVADPEDLEVVFFIESLTNDRLREEAGEIFLVPPDERISGPGTTPIMAAFTHLNPEGSRFTDGSYGVYYAAKDIDTAIEETKFHRKRFLEATNQPPIEIDMRSYASDINTEFHDIRGKQSDMQDIYKSSPDQYSYPQTLARELRNNGSNGIVYDSVRRQGGECIAIFRPKALSPVRQGKHYCYVWDGSDFSNVYVKTEYKPSKRDRTH</sequence>
<dbReference type="Proteomes" id="UP000305881">
    <property type="component" value="Chromosome"/>
</dbReference>
<dbReference type="EMBL" id="CP035467">
    <property type="protein sequence ID" value="QCW82957.1"/>
    <property type="molecule type" value="Genomic_DNA"/>
</dbReference>